<evidence type="ECO:0000256" key="3">
    <source>
        <dbReference type="SAM" id="SignalP"/>
    </source>
</evidence>
<feature type="compositionally biased region" description="Low complexity" evidence="1">
    <location>
        <begin position="354"/>
        <end position="363"/>
    </location>
</feature>
<evidence type="ECO:0000313" key="5">
    <source>
        <dbReference type="Proteomes" id="UP001189303"/>
    </source>
</evidence>
<evidence type="ECO:0000313" key="4">
    <source>
        <dbReference type="EMBL" id="CAJ0725981.1"/>
    </source>
</evidence>
<dbReference type="Proteomes" id="UP001189303">
    <property type="component" value="Unassembled WGS sequence"/>
</dbReference>
<feature type="chain" id="PRO_5045075771" evidence="3">
    <location>
        <begin position="22"/>
        <end position="586"/>
    </location>
</feature>
<feature type="region of interest" description="Disordered" evidence="1">
    <location>
        <begin position="339"/>
        <end position="586"/>
    </location>
</feature>
<feature type="compositionally biased region" description="Low complexity" evidence="1">
    <location>
        <begin position="382"/>
        <end position="398"/>
    </location>
</feature>
<feature type="compositionally biased region" description="Gly residues" evidence="1">
    <location>
        <begin position="364"/>
        <end position="373"/>
    </location>
</feature>
<gene>
    <name evidence="4" type="ORF">R38712_02892</name>
</gene>
<organism evidence="4 5">
    <name type="scientific">Ralstonia pickettii</name>
    <name type="common">Burkholderia pickettii</name>
    <dbReference type="NCBI Taxonomy" id="329"/>
    <lineage>
        <taxon>Bacteria</taxon>
        <taxon>Pseudomonadati</taxon>
        <taxon>Pseudomonadota</taxon>
        <taxon>Betaproteobacteria</taxon>
        <taxon>Burkholderiales</taxon>
        <taxon>Burkholderiaceae</taxon>
        <taxon>Ralstonia</taxon>
    </lineage>
</organism>
<feature type="transmembrane region" description="Helical" evidence="2">
    <location>
        <begin position="216"/>
        <end position="234"/>
    </location>
</feature>
<name>A0ABM9IPS0_RALPI</name>
<evidence type="ECO:0000256" key="1">
    <source>
        <dbReference type="SAM" id="MobiDB-lite"/>
    </source>
</evidence>
<sequence length="586" mass="58147">MKINRGLVAGALLLISGAALAQAQPGMDGVQDVVTQALKASAVNQIEPKVRGWLGGFLILQYVLTNGRMLLQGGDLEKAFAKLFLAISWAGVCLTAVTYGPEFIDSVGADLLGHFLSSVPSASAVIAAVVPLATTILAAAGTVSAVNNALASILVGVFWVVAGGGVYLAFKVFMYYLELAMIVALSPLCFVLLGLDSFKEQGFAPLKSLISLVYRVVLFGCIFGAFKFVTNYAVDAFNAINWMDITSVGTNVKTAVSCLFSYPVLLFLAFKADSIAATLAGGSSSLGTGDVGQAVAAGAAAGAAASAAGSATTGAAVTAPKSMASFMSKLLGGSSVSNASAMGSGGGDPPSFNAPKPALSAGAPAGGSAGGGASAPQPPSRPQSGAASSPSMSSNVASGRYGADLSGAGEGLNDAPNAPTAMQSAATEGTNGAPEAGQVAGAPAESQGNSAGGPTTAPGASLQGRAAEQAKAAPEAPPAMPVSSPPSSLGLRSGAASSDKNATSGRYGAELPETASQAPAGTASNAAIGGQSGSGSSRLEEKLEKLVDHMTQPKKPTLGERLGEANRHLQQEQAETRISMNPHAHD</sequence>
<feature type="transmembrane region" description="Helical" evidence="2">
    <location>
        <begin position="83"/>
        <end position="101"/>
    </location>
</feature>
<keyword evidence="2" id="KW-0812">Transmembrane</keyword>
<proteinExistence type="predicted"/>
<evidence type="ECO:0000256" key="2">
    <source>
        <dbReference type="SAM" id="Phobius"/>
    </source>
</evidence>
<keyword evidence="2" id="KW-1133">Transmembrane helix</keyword>
<feature type="transmembrane region" description="Helical" evidence="2">
    <location>
        <begin position="176"/>
        <end position="195"/>
    </location>
</feature>
<accession>A0ABM9IPS0</accession>
<feature type="signal peptide" evidence="3">
    <location>
        <begin position="1"/>
        <end position="21"/>
    </location>
</feature>
<feature type="compositionally biased region" description="Low complexity" evidence="1">
    <location>
        <begin position="485"/>
        <end position="498"/>
    </location>
</feature>
<feature type="compositionally biased region" description="Pro residues" evidence="1">
    <location>
        <begin position="475"/>
        <end position="484"/>
    </location>
</feature>
<comment type="caution">
    <text evidence="4">The sequence shown here is derived from an EMBL/GenBank/DDBJ whole genome shotgun (WGS) entry which is preliminary data.</text>
</comment>
<feature type="compositionally biased region" description="Polar residues" evidence="1">
    <location>
        <begin position="514"/>
        <end position="525"/>
    </location>
</feature>
<dbReference type="EMBL" id="CATWFT010000008">
    <property type="protein sequence ID" value="CAJ0725981.1"/>
    <property type="molecule type" value="Genomic_DNA"/>
</dbReference>
<dbReference type="RefSeq" id="WP_012763094.1">
    <property type="nucleotide sequence ID" value="NZ_CATWFT010000008.1"/>
</dbReference>
<feature type="transmembrane region" description="Helical" evidence="2">
    <location>
        <begin position="150"/>
        <end position="170"/>
    </location>
</feature>
<keyword evidence="2" id="KW-0472">Membrane</keyword>
<reference evidence="4 5" key="1">
    <citation type="submission" date="2023-07" db="EMBL/GenBank/DDBJ databases">
        <authorList>
            <person name="Peeters C."/>
        </authorList>
    </citation>
    <scope>NUCLEOTIDE SEQUENCE [LARGE SCALE GENOMIC DNA]</scope>
    <source>
        <strain evidence="4 5">R-38712</strain>
    </source>
</reference>
<protein>
    <submittedName>
        <fullName evidence="4">Uncharacterized protein</fullName>
    </submittedName>
</protein>
<keyword evidence="5" id="KW-1185">Reference proteome</keyword>
<feature type="transmembrane region" description="Helical" evidence="2">
    <location>
        <begin position="53"/>
        <end position="71"/>
    </location>
</feature>
<feature type="compositionally biased region" description="Polar residues" evidence="1">
    <location>
        <begin position="420"/>
        <end position="430"/>
    </location>
</feature>
<feature type="compositionally biased region" description="Basic and acidic residues" evidence="1">
    <location>
        <begin position="538"/>
        <end position="548"/>
    </location>
</feature>
<feature type="transmembrane region" description="Helical" evidence="2">
    <location>
        <begin position="121"/>
        <end position="143"/>
    </location>
</feature>
<keyword evidence="3" id="KW-0732">Signal</keyword>
<feature type="compositionally biased region" description="Basic and acidic residues" evidence="1">
    <location>
        <begin position="557"/>
        <end position="570"/>
    </location>
</feature>